<dbReference type="PANTHER" id="PTHR36845:SF1">
    <property type="entry name" value="HYDROLASE, PUTATIVE (AFU_ORTHOLOGUE AFUA_7G05090)-RELATED"/>
    <property type="match status" value="1"/>
</dbReference>
<dbReference type="GO" id="GO:0052757">
    <property type="term" value="F:chondroitin hydrolase activity"/>
    <property type="evidence" value="ECO:0007669"/>
    <property type="project" value="TreeGrafter"/>
</dbReference>
<dbReference type="PANTHER" id="PTHR36845">
    <property type="entry name" value="HYDROLASE, PUTATIVE (AFU_ORTHOLOGUE AFUA_7G05090)-RELATED"/>
    <property type="match status" value="1"/>
</dbReference>
<proteinExistence type="inferred from homology"/>
<name>A0A6V8HF46_TALPI</name>
<dbReference type="Gene3D" id="1.50.10.10">
    <property type="match status" value="1"/>
</dbReference>
<comment type="similarity">
    <text evidence="2">Belongs to the glycosyl hydrolase 88 family.</text>
</comment>
<dbReference type="InterPro" id="IPR012341">
    <property type="entry name" value="6hp_glycosidase-like_sf"/>
</dbReference>
<feature type="region of interest" description="Disordered" evidence="3">
    <location>
        <begin position="26"/>
        <end position="46"/>
    </location>
</feature>
<accession>A0A6V8HF46</accession>
<keyword evidence="5" id="KW-1185">Reference proteome</keyword>
<dbReference type="SUPFAM" id="SSF48208">
    <property type="entry name" value="Six-hairpin glycosidases"/>
    <property type="match status" value="1"/>
</dbReference>
<evidence type="ECO:0000313" key="5">
    <source>
        <dbReference type="Proteomes" id="UP000053095"/>
    </source>
</evidence>
<comment type="caution">
    <text evidence="4">The sequence shown here is derived from an EMBL/GenBank/DDBJ whole genome shotgun (WGS) entry which is preliminary data.</text>
</comment>
<protein>
    <recommendedName>
        <fullName evidence="6">Glucuronyl hydrolase</fullName>
    </recommendedName>
</protein>
<evidence type="ECO:0000313" key="4">
    <source>
        <dbReference type="EMBL" id="GAM39963.1"/>
    </source>
</evidence>
<evidence type="ECO:0000256" key="3">
    <source>
        <dbReference type="SAM" id="MobiDB-lite"/>
    </source>
</evidence>
<keyword evidence="1" id="KW-0378">Hydrolase</keyword>
<evidence type="ECO:0000256" key="1">
    <source>
        <dbReference type="ARBA" id="ARBA00022801"/>
    </source>
</evidence>
<dbReference type="InterPro" id="IPR052369">
    <property type="entry name" value="UG_Glycosaminoglycan_Hydrolase"/>
</dbReference>
<organism evidence="4 5">
    <name type="scientific">Talaromyces pinophilus</name>
    <name type="common">Penicillium pinophilum</name>
    <dbReference type="NCBI Taxonomy" id="128442"/>
    <lineage>
        <taxon>Eukaryota</taxon>
        <taxon>Fungi</taxon>
        <taxon>Dikarya</taxon>
        <taxon>Ascomycota</taxon>
        <taxon>Pezizomycotina</taxon>
        <taxon>Eurotiomycetes</taxon>
        <taxon>Eurotiomycetidae</taxon>
        <taxon>Eurotiales</taxon>
        <taxon>Trichocomaceae</taxon>
        <taxon>Talaromyces</taxon>
        <taxon>Talaromyces sect. Talaromyces</taxon>
    </lineage>
</organism>
<dbReference type="GO" id="GO:0000272">
    <property type="term" value="P:polysaccharide catabolic process"/>
    <property type="evidence" value="ECO:0007669"/>
    <property type="project" value="TreeGrafter"/>
</dbReference>
<gene>
    <name evidence="4" type="ORF">TCE0_034f11937</name>
</gene>
<dbReference type="EMBL" id="DF933830">
    <property type="protein sequence ID" value="GAM39963.1"/>
    <property type="molecule type" value="Genomic_DNA"/>
</dbReference>
<dbReference type="InterPro" id="IPR008928">
    <property type="entry name" value="6-hairpin_glycosidase_sf"/>
</dbReference>
<evidence type="ECO:0008006" key="6">
    <source>
        <dbReference type="Google" id="ProtNLM"/>
    </source>
</evidence>
<dbReference type="Proteomes" id="UP000053095">
    <property type="component" value="Unassembled WGS sequence"/>
</dbReference>
<reference evidence="5" key="1">
    <citation type="journal article" date="2015" name="Genome Announc.">
        <title>Draft genome sequence of Talaromyces cellulolyticus strain Y-94, a source of lignocellulosic biomass-degrading enzymes.</title>
        <authorList>
            <person name="Fujii T."/>
            <person name="Koike H."/>
            <person name="Sawayama S."/>
            <person name="Yano S."/>
            <person name="Inoue H."/>
        </authorList>
    </citation>
    <scope>NUCLEOTIDE SEQUENCE [LARGE SCALE GENOMIC DNA]</scope>
    <source>
        <strain evidence="5">Y-94</strain>
    </source>
</reference>
<evidence type="ECO:0000256" key="2">
    <source>
        <dbReference type="ARBA" id="ARBA00038358"/>
    </source>
</evidence>
<sequence length="507" mass="57356">MIMAPSIGVPSKRPLEETLVKSPAVNGSAHQDYGHQRSKTRQRRSEGKAIPQALLNALYSESAAAKLWNVAYKALGSVEPPTLYPEYTDKKDFQYIYRALDFWTSGFFPGSLYLLLERQVRFSSTANSGVKPHPLQLQHLCQWWTVNLHQNATIKNTHDLGFMIAPWAMKAWSLHQDSQAYCSLVLAAYSLASRFDARVQSLRSWDVCYTKRYSYDDPSKDFLVIIDNMLNLDLLFWAAKHTGDNSLREIAIVHAKTSQKHHIRPDNTTYHVVNFDVETGLPKSKFTNQGYSDESCWARGQSWGILGFMQTYGWTQDPSFLDTARKLADLFVSKLPEDNVPYWDFDAPVEEASPRDTSAAMVTCCGLVLLYKALKDTEESIAAQHYLDIAMRILNGVVTNYMTPSTPRFKVDTSASTVPTYPENLSEEQQQHGMLTVTVENLQGGLTTGHSLGKYAETILTGATINNYEFAPRRWSDHGLVYADYYFMLLGNMLLEMGLVDVNDLDW</sequence>
<dbReference type="AlphaFoldDB" id="A0A6V8HF46"/>